<reference evidence="10 11" key="1">
    <citation type="submission" date="2018-06" db="EMBL/GenBank/DDBJ databases">
        <title>Phytoactinopolyspora halophila sp. nov., a novel halophilic actinomycete isolated from a saline soil in China.</title>
        <authorList>
            <person name="Tang S.-K."/>
        </authorList>
    </citation>
    <scope>NUCLEOTIDE SEQUENCE [LARGE SCALE GENOMIC DNA]</scope>
    <source>
        <strain evidence="10 11">YIM 96934</strain>
    </source>
</reference>
<dbReference type="InterPro" id="IPR011701">
    <property type="entry name" value="MFS"/>
</dbReference>
<dbReference type="GO" id="GO:0022857">
    <property type="term" value="F:transmembrane transporter activity"/>
    <property type="evidence" value="ECO:0007669"/>
    <property type="project" value="InterPro"/>
</dbReference>
<keyword evidence="4 8" id="KW-0812">Transmembrane</keyword>
<keyword evidence="2" id="KW-0813">Transport</keyword>
<dbReference type="Gene3D" id="1.20.1250.20">
    <property type="entry name" value="MFS general substrate transporter like domains"/>
    <property type="match status" value="1"/>
</dbReference>
<feature type="transmembrane region" description="Helical" evidence="8">
    <location>
        <begin position="346"/>
        <end position="364"/>
    </location>
</feature>
<dbReference type="AlphaFoldDB" id="A0A329R0E9"/>
<keyword evidence="3" id="KW-1003">Cell membrane</keyword>
<evidence type="ECO:0000256" key="2">
    <source>
        <dbReference type="ARBA" id="ARBA00022448"/>
    </source>
</evidence>
<feature type="transmembrane region" description="Helical" evidence="8">
    <location>
        <begin position="172"/>
        <end position="194"/>
    </location>
</feature>
<comment type="subcellular location">
    <subcellularLocation>
        <location evidence="1">Cell membrane</location>
        <topology evidence="1">Multi-pass membrane protein</topology>
    </subcellularLocation>
</comment>
<feature type="region of interest" description="Disordered" evidence="7">
    <location>
        <begin position="513"/>
        <end position="534"/>
    </location>
</feature>
<evidence type="ECO:0000256" key="4">
    <source>
        <dbReference type="ARBA" id="ARBA00022692"/>
    </source>
</evidence>
<feature type="transmembrane region" description="Helical" evidence="8">
    <location>
        <begin position="144"/>
        <end position="166"/>
    </location>
</feature>
<evidence type="ECO:0000256" key="1">
    <source>
        <dbReference type="ARBA" id="ARBA00004651"/>
    </source>
</evidence>
<comment type="caution">
    <text evidence="10">The sequence shown here is derived from an EMBL/GenBank/DDBJ whole genome shotgun (WGS) entry which is preliminary data.</text>
</comment>
<evidence type="ECO:0000313" key="11">
    <source>
        <dbReference type="Proteomes" id="UP000250462"/>
    </source>
</evidence>
<dbReference type="PANTHER" id="PTHR42718:SF47">
    <property type="entry name" value="METHYL VIOLOGEN RESISTANCE PROTEIN SMVA"/>
    <property type="match status" value="1"/>
</dbReference>
<evidence type="ECO:0000256" key="7">
    <source>
        <dbReference type="SAM" id="MobiDB-lite"/>
    </source>
</evidence>
<feature type="compositionally biased region" description="Polar residues" evidence="7">
    <location>
        <begin position="518"/>
        <end position="534"/>
    </location>
</feature>
<feature type="domain" description="Major facilitator superfamily (MFS) profile" evidence="9">
    <location>
        <begin position="20"/>
        <end position="513"/>
    </location>
</feature>
<gene>
    <name evidence="10" type="ORF">DPM12_07150</name>
</gene>
<proteinExistence type="predicted"/>
<protein>
    <submittedName>
        <fullName evidence="10">MFS transporter</fullName>
    </submittedName>
</protein>
<feature type="transmembrane region" description="Helical" evidence="8">
    <location>
        <begin position="21"/>
        <end position="42"/>
    </location>
</feature>
<feature type="transmembrane region" description="Helical" evidence="8">
    <location>
        <begin position="86"/>
        <end position="105"/>
    </location>
</feature>
<dbReference type="Gene3D" id="1.20.1720.10">
    <property type="entry name" value="Multidrug resistance protein D"/>
    <property type="match status" value="1"/>
</dbReference>
<evidence type="ECO:0000256" key="3">
    <source>
        <dbReference type="ARBA" id="ARBA00022475"/>
    </source>
</evidence>
<feature type="transmembrane region" description="Helical" evidence="8">
    <location>
        <begin position="235"/>
        <end position="252"/>
    </location>
</feature>
<sequence>MTTDVKPPTTRRASAREWIGLAVLALPTLLLGLDNNVLFLALPHLTADLAPSSTELLWMTDIYGFMIAGFLITMGTLGDRIGRRRLLFTGAVAFGLASILTAYATSPEMLIAARAILGIAGATLMPSTLALISNMFADAKQRGTAIAVWMSAFLVGGVAGPIVGGILLEQFWWGSVFLLGVPVMVLLLAAGPVLLPEFRDPQAGKLDLVSVGLSLVAILPAIYGLKELTADGIGLQPVLAIATSVLFAALFVRRQNILAQATTARSQPLVDLTLFRNRSFSAAVGVILLATLIMGGALLFVTQYLQLVEGLTPLRAALWMLPPMAGLLIGNMVAPQLMQRIRPGSVIAASLLVAAAGFLILTQLPSQGGLTVLVTGYTVASLGLGPLAMLGTYLVVGSAPPERAGSASSMSETSGELGIAMGVAVLGSVGTAVYRGQSTDGVTADVPADALEAARDTLASAVAAADHLPDVLATDVLESAREAFTNGLNVIAGVGAAAALAFAVVALSVLRQVPPSGKPTTSDTSETNEGANLA</sequence>
<name>A0A329R0E9_9ACTN</name>
<dbReference type="Pfam" id="PF07690">
    <property type="entry name" value="MFS_1"/>
    <property type="match status" value="1"/>
</dbReference>
<dbReference type="OrthoDB" id="4172724at2"/>
<dbReference type="EMBL" id="QMIG01000004">
    <property type="protein sequence ID" value="RAW16398.1"/>
    <property type="molecule type" value="Genomic_DNA"/>
</dbReference>
<evidence type="ECO:0000256" key="8">
    <source>
        <dbReference type="SAM" id="Phobius"/>
    </source>
</evidence>
<evidence type="ECO:0000256" key="6">
    <source>
        <dbReference type="ARBA" id="ARBA00023136"/>
    </source>
</evidence>
<evidence type="ECO:0000313" key="10">
    <source>
        <dbReference type="EMBL" id="RAW16398.1"/>
    </source>
</evidence>
<dbReference type="PANTHER" id="PTHR42718">
    <property type="entry name" value="MAJOR FACILITATOR SUPERFAMILY MULTIDRUG TRANSPORTER MFSC"/>
    <property type="match status" value="1"/>
</dbReference>
<feature type="transmembrane region" description="Helical" evidence="8">
    <location>
        <begin position="370"/>
        <end position="396"/>
    </location>
</feature>
<dbReference type="RefSeq" id="WP_112257610.1">
    <property type="nucleotide sequence ID" value="NZ_QMIG01000004.1"/>
</dbReference>
<keyword evidence="5 8" id="KW-1133">Transmembrane helix</keyword>
<dbReference type="CDD" id="cd17321">
    <property type="entry name" value="MFS_MMR_MDR_like"/>
    <property type="match status" value="1"/>
</dbReference>
<dbReference type="InterPro" id="IPR020846">
    <property type="entry name" value="MFS_dom"/>
</dbReference>
<accession>A0A329R0E9</accession>
<organism evidence="10 11">
    <name type="scientific">Phytoactinopolyspora halophila</name>
    <dbReference type="NCBI Taxonomy" id="1981511"/>
    <lineage>
        <taxon>Bacteria</taxon>
        <taxon>Bacillati</taxon>
        <taxon>Actinomycetota</taxon>
        <taxon>Actinomycetes</taxon>
        <taxon>Jiangellales</taxon>
        <taxon>Jiangellaceae</taxon>
        <taxon>Phytoactinopolyspora</taxon>
    </lineage>
</organism>
<evidence type="ECO:0000259" key="9">
    <source>
        <dbReference type="PROSITE" id="PS50850"/>
    </source>
</evidence>
<feature type="transmembrane region" description="Helical" evidence="8">
    <location>
        <begin position="206"/>
        <end position="223"/>
    </location>
</feature>
<feature type="transmembrane region" description="Helical" evidence="8">
    <location>
        <begin position="282"/>
        <end position="304"/>
    </location>
</feature>
<dbReference type="GO" id="GO:0005886">
    <property type="term" value="C:plasma membrane"/>
    <property type="evidence" value="ECO:0007669"/>
    <property type="project" value="UniProtKB-SubCell"/>
</dbReference>
<dbReference type="InterPro" id="IPR036259">
    <property type="entry name" value="MFS_trans_sf"/>
</dbReference>
<dbReference type="SUPFAM" id="SSF103473">
    <property type="entry name" value="MFS general substrate transporter"/>
    <property type="match status" value="1"/>
</dbReference>
<feature type="transmembrane region" description="Helical" evidence="8">
    <location>
        <begin position="111"/>
        <end position="132"/>
    </location>
</feature>
<feature type="transmembrane region" description="Helical" evidence="8">
    <location>
        <begin position="316"/>
        <end position="334"/>
    </location>
</feature>
<feature type="transmembrane region" description="Helical" evidence="8">
    <location>
        <begin position="490"/>
        <end position="510"/>
    </location>
</feature>
<dbReference type="Proteomes" id="UP000250462">
    <property type="component" value="Unassembled WGS sequence"/>
</dbReference>
<feature type="transmembrane region" description="Helical" evidence="8">
    <location>
        <begin position="62"/>
        <end position="79"/>
    </location>
</feature>
<dbReference type="PROSITE" id="PS50850">
    <property type="entry name" value="MFS"/>
    <property type="match status" value="1"/>
</dbReference>
<evidence type="ECO:0000256" key="5">
    <source>
        <dbReference type="ARBA" id="ARBA00022989"/>
    </source>
</evidence>
<keyword evidence="6 8" id="KW-0472">Membrane</keyword>
<keyword evidence="11" id="KW-1185">Reference proteome</keyword>